<dbReference type="eggNOG" id="ENOG502ZJE9">
    <property type="taxonomic scope" value="Bacteria"/>
</dbReference>
<dbReference type="Proteomes" id="UP000002411">
    <property type="component" value="Chromosome"/>
</dbReference>
<name>A5N0N3_CLOK5</name>
<keyword evidence="2" id="KW-1185">Reference proteome</keyword>
<gene>
    <name evidence="1" type="ordered locus">CKL_2667</name>
</gene>
<sequence>MAFFIVVFRCFCWEKRHFEPEINGHEVSAKAVQFSPTIMIDEGKVLRS</sequence>
<dbReference type="KEGG" id="ckl:CKL_2667"/>
<dbReference type="STRING" id="431943.CKL_2667"/>
<dbReference type="AlphaFoldDB" id="A5N0N3"/>
<organism evidence="1 2">
    <name type="scientific">Clostridium kluyveri (strain ATCC 8527 / DSM 555 / NBRC 12016 / NCIMB 10680 / K1)</name>
    <dbReference type="NCBI Taxonomy" id="431943"/>
    <lineage>
        <taxon>Bacteria</taxon>
        <taxon>Bacillati</taxon>
        <taxon>Bacillota</taxon>
        <taxon>Clostridia</taxon>
        <taxon>Eubacteriales</taxon>
        <taxon>Clostridiaceae</taxon>
        <taxon>Clostridium</taxon>
    </lineage>
</organism>
<protein>
    <submittedName>
        <fullName evidence="1">Uncharacterized protein</fullName>
    </submittedName>
</protein>
<proteinExistence type="predicted"/>
<accession>A5N0N3</accession>
<evidence type="ECO:0000313" key="1">
    <source>
        <dbReference type="EMBL" id="EDK34679.1"/>
    </source>
</evidence>
<evidence type="ECO:0000313" key="2">
    <source>
        <dbReference type="Proteomes" id="UP000002411"/>
    </source>
</evidence>
<reference evidence="1 2" key="1">
    <citation type="journal article" date="2008" name="Proc. Natl. Acad. Sci. U.S.A.">
        <title>The genome of Clostridium kluyveri, a strict anaerobe with unique metabolic features.</title>
        <authorList>
            <person name="Seedorf H."/>
            <person name="Fricke W.F."/>
            <person name="Veith B."/>
            <person name="Brueggemann H."/>
            <person name="Liesegang H."/>
            <person name="Strittmatter A."/>
            <person name="Miethke M."/>
            <person name="Buckel W."/>
            <person name="Hinderberger J."/>
            <person name="Li F."/>
            <person name="Hagemeier C."/>
            <person name="Thauer R.K."/>
            <person name="Gottschalk G."/>
        </authorList>
    </citation>
    <scope>NUCLEOTIDE SEQUENCE [LARGE SCALE GENOMIC DNA]</scope>
    <source>
        <strain evidence="2">ATCC 8527 / DSM 555 / NCIMB 10680</strain>
    </source>
</reference>
<dbReference type="HOGENOM" id="CLU_3151275_0_0_9"/>
<dbReference type="EMBL" id="CP000673">
    <property type="protein sequence ID" value="EDK34679.1"/>
    <property type="molecule type" value="Genomic_DNA"/>
</dbReference>